<dbReference type="SMART" id="SM00954">
    <property type="entry name" value="RelA_SpoT"/>
    <property type="match status" value="1"/>
</dbReference>
<evidence type="ECO:0000256" key="2">
    <source>
        <dbReference type="ARBA" id="ARBA00013251"/>
    </source>
</evidence>
<dbReference type="Pfam" id="PF13328">
    <property type="entry name" value="HD_4"/>
    <property type="match status" value="1"/>
</dbReference>
<keyword evidence="4" id="KW-0547">Nucleotide-binding</keyword>
<dbReference type="InterPro" id="IPR006674">
    <property type="entry name" value="HD_domain"/>
</dbReference>
<dbReference type="InterPro" id="IPR007685">
    <property type="entry name" value="RelA_SpoT"/>
</dbReference>
<dbReference type="InterPro" id="IPR004095">
    <property type="entry name" value="TGS"/>
</dbReference>
<dbReference type="GO" id="GO:0015969">
    <property type="term" value="P:guanosine tetraphosphate metabolic process"/>
    <property type="evidence" value="ECO:0007669"/>
    <property type="project" value="InterPro"/>
</dbReference>
<dbReference type="SUPFAM" id="SSF81301">
    <property type="entry name" value="Nucleotidyltransferase"/>
    <property type="match status" value="1"/>
</dbReference>
<keyword evidence="3" id="KW-0346">Stress response</keyword>
<dbReference type="Pfam" id="PF04607">
    <property type="entry name" value="RelA_SpoT"/>
    <property type="match status" value="1"/>
</dbReference>
<evidence type="ECO:0000313" key="8">
    <source>
        <dbReference type="Proteomes" id="UP000734854"/>
    </source>
</evidence>
<reference evidence="7 8" key="1">
    <citation type="submission" date="2020-08" db="EMBL/GenBank/DDBJ databases">
        <title>Plant Genome Project.</title>
        <authorList>
            <person name="Zhang R.-G."/>
        </authorList>
    </citation>
    <scope>NUCLEOTIDE SEQUENCE [LARGE SCALE GENOMIC DNA]</scope>
    <source>
        <tissue evidence="7">Rhizome</tissue>
    </source>
</reference>
<proteinExistence type="inferred from homology"/>
<dbReference type="CDD" id="cd05399">
    <property type="entry name" value="NT_Rel-Spo_like"/>
    <property type="match status" value="1"/>
</dbReference>
<organism evidence="7 8">
    <name type="scientific">Zingiber officinale</name>
    <name type="common">Ginger</name>
    <name type="synonym">Amomum zingiber</name>
    <dbReference type="NCBI Taxonomy" id="94328"/>
    <lineage>
        <taxon>Eukaryota</taxon>
        <taxon>Viridiplantae</taxon>
        <taxon>Streptophyta</taxon>
        <taxon>Embryophyta</taxon>
        <taxon>Tracheophyta</taxon>
        <taxon>Spermatophyta</taxon>
        <taxon>Magnoliopsida</taxon>
        <taxon>Liliopsida</taxon>
        <taxon>Zingiberales</taxon>
        <taxon>Zingiberaceae</taxon>
        <taxon>Zingiber</taxon>
    </lineage>
</organism>
<comment type="caution">
    <text evidence="7">The sequence shown here is derived from an EMBL/GenBank/DDBJ whole genome shotgun (WGS) entry which is preliminary data.</text>
</comment>
<dbReference type="Proteomes" id="UP000734854">
    <property type="component" value="Unassembled WGS sequence"/>
</dbReference>
<evidence type="ECO:0000256" key="4">
    <source>
        <dbReference type="ARBA" id="ARBA00023134"/>
    </source>
</evidence>
<evidence type="ECO:0000256" key="5">
    <source>
        <dbReference type="PROSITE-ProRule" id="PRU00182"/>
    </source>
</evidence>
<dbReference type="EC" id="2.7.6.5" evidence="2"/>
<accession>A0A8J5FLZ4</accession>
<dbReference type="GO" id="GO:0008728">
    <property type="term" value="F:GTP diphosphokinase activity"/>
    <property type="evidence" value="ECO:0007669"/>
    <property type="project" value="UniProtKB-EC"/>
</dbReference>
<dbReference type="SMART" id="SM00471">
    <property type="entry name" value="HDc"/>
    <property type="match status" value="1"/>
</dbReference>
<keyword evidence="8" id="KW-1185">Reference proteome</keyword>
<sequence length="907" mass="100690">MSACAGLGSPLRNRPAMMRLRSSRHALLPAALRGCGAPRIRCVLDHVAARIAASPPPIGTVLAAGNAIAAAAEAAGGTGAAHAAVGSTLAQVAVTAVAIASGACLSTKVDFLWPRVEQRPDSQILEGVDVTEYPIFKEIKVQKAIAFASKAHLTQFRKTGEPYVTHCIHTGKILAALVPMGGDRAVNTVVAGILHDVIDDTLENFRTIEGEFGDDVAHLVAGVSKLSYINQACHYIIDFFLRKCKYFICAVQLLRRHRRESINQNTLSSEEANNLRVMLLGMVDDPRVVLIKLADRLHNMRTMPMELSIRIFLPFFVDSFSYALSTPKAQAVAQETLAVWCSLASRLGVWALKAELEDLCFAVLQPQTFRMIRAELASMWAPGNKVRQLRKLSTKADLLPHSKDDCTILPENWPVETNEGENMKDLLQAVLPFDLLLDRRKRANFLNNLRKLSESPDGITKGISDSVIALSSLAVCEEALERDYIPGMEMRRKGVGIKQIYDARALRVIVGDQNGKLHGPAVKNCYYLLEIVHKLWTPIDGEFDDYIINPKPSGYQSLHTAVQGPDNTPLEVQIRTQRMHEHAEFGLAAHWLYKENKVDHINTSDSAATLSPYQTNISEHEVYAQDESSWKYSAIKTGHPVLRVEGSQLLAAVVVNIDNDGRELLIAVSFLEASEAVADRRSSSQMNRWEIFAKLYKKVRFLSNGGLHQDMVTGAHALRSIHYAEMGYFIRLSKLSLASFAFTQDQFQRLLPTYIQIIDLMEQEEAEYWMVVSALFEGKELVAVPSVSNFDKSTFNSSTSALLDDEVTNKVHFLRAMLQWEEQVLNQAALREKNRRSSLYSESNHTGLGEVAIIRWPHGEIMRMKSGSTAADAARRIGLDGKLVRVNGQLVLPHTQLKDGDIIEVRM</sequence>
<dbReference type="GO" id="GO:0003723">
    <property type="term" value="F:RNA binding"/>
    <property type="evidence" value="ECO:0007669"/>
    <property type="project" value="UniProtKB-KW"/>
</dbReference>
<comment type="similarity">
    <text evidence="1">Belongs to the RelA/SpoT family.</text>
</comment>
<dbReference type="InterPro" id="IPR012675">
    <property type="entry name" value="Beta-grasp_dom_sf"/>
</dbReference>
<dbReference type="InterPro" id="IPR043519">
    <property type="entry name" value="NT_sf"/>
</dbReference>
<dbReference type="PANTHER" id="PTHR21262:SF31">
    <property type="entry name" value="GTP PYROPHOSPHOKINASE"/>
    <property type="match status" value="1"/>
</dbReference>
<feature type="domain" description="HD" evidence="6">
    <location>
        <begin position="163"/>
        <end position="300"/>
    </location>
</feature>
<keyword evidence="5" id="KW-0694">RNA-binding</keyword>
<dbReference type="PROSITE" id="PS50889">
    <property type="entry name" value="S4"/>
    <property type="match status" value="1"/>
</dbReference>
<protein>
    <recommendedName>
        <fullName evidence="2">GTP diphosphokinase</fullName>
        <ecNumber evidence="2">2.7.6.5</ecNumber>
    </recommendedName>
</protein>
<dbReference type="GO" id="GO:0009507">
    <property type="term" value="C:chloroplast"/>
    <property type="evidence" value="ECO:0007669"/>
    <property type="project" value="TreeGrafter"/>
</dbReference>
<name>A0A8J5FLZ4_ZINOF</name>
<dbReference type="Pfam" id="PF02824">
    <property type="entry name" value="TGS"/>
    <property type="match status" value="1"/>
</dbReference>
<keyword evidence="4" id="KW-0342">GTP-binding</keyword>
<dbReference type="InterPro" id="IPR056011">
    <property type="entry name" value="DUF7589"/>
</dbReference>
<dbReference type="CDD" id="cd00077">
    <property type="entry name" value="HDc"/>
    <property type="match status" value="1"/>
</dbReference>
<dbReference type="Pfam" id="PF24500">
    <property type="entry name" value="DUF7589"/>
    <property type="match status" value="1"/>
</dbReference>
<evidence type="ECO:0000256" key="1">
    <source>
        <dbReference type="ARBA" id="ARBA00007476"/>
    </source>
</evidence>
<dbReference type="PROSITE" id="PS51831">
    <property type="entry name" value="HD"/>
    <property type="match status" value="1"/>
</dbReference>
<dbReference type="EMBL" id="JACMSC010000014">
    <property type="protein sequence ID" value="KAG6489713.1"/>
    <property type="molecule type" value="Genomic_DNA"/>
</dbReference>
<dbReference type="Gene3D" id="1.10.3210.10">
    <property type="entry name" value="Hypothetical protein af1432"/>
    <property type="match status" value="1"/>
</dbReference>
<dbReference type="Gene3D" id="3.30.460.10">
    <property type="entry name" value="Beta Polymerase, domain 2"/>
    <property type="match status" value="1"/>
</dbReference>
<evidence type="ECO:0000313" key="7">
    <source>
        <dbReference type="EMBL" id="KAG6489713.1"/>
    </source>
</evidence>
<dbReference type="PANTHER" id="PTHR21262">
    <property type="entry name" value="GUANOSINE-3',5'-BIS DIPHOSPHATE 3'-PYROPHOSPHOHYDROLASE"/>
    <property type="match status" value="1"/>
</dbReference>
<dbReference type="InterPro" id="IPR003607">
    <property type="entry name" value="HD/PDEase_dom"/>
</dbReference>
<evidence type="ECO:0000256" key="3">
    <source>
        <dbReference type="ARBA" id="ARBA00023016"/>
    </source>
</evidence>
<gene>
    <name evidence="7" type="ORF">ZIOFF_050989</name>
</gene>
<dbReference type="Gene3D" id="3.10.20.30">
    <property type="match status" value="1"/>
</dbReference>
<evidence type="ECO:0000259" key="6">
    <source>
        <dbReference type="PROSITE" id="PS51831"/>
    </source>
</evidence>
<dbReference type="GO" id="GO:0005525">
    <property type="term" value="F:GTP binding"/>
    <property type="evidence" value="ECO:0007669"/>
    <property type="project" value="UniProtKB-KW"/>
</dbReference>
<dbReference type="SUPFAM" id="SSF109604">
    <property type="entry name" value="HD-domain/PDEase-like"/>
    <property type="match status" value="1"/>
</dbReference>
<dbReference type="AlphaFoldDB" id="A0A8J5FLZ4"/>